<dbReference type="SUPFAM" id="SSF53187">
    <property type="entry name" value="Zn-dependent exopeptidases"/>
    <property type="match status" value="1"/>
</dbReference>
<dbReference type="InterPro" id="IPR045175">
    <property type="entry name" value="M28_fam"/>
</dbReference>
<evidence type="ECO:0000256" key="2">
    <source>
        <dbReference type="ARBA" id="ARBA00005634"/>
    </source>
</evidence>
<evidence type="ECO:0000259" key="3">
    <source>
        <dbReference type="Pfam" id="PF04389"/>
    </source>
</evidence>
<dbReference type="InterPro" id="IPR007484">
    <property type="entry name" value="Peptidase_M28"/>
</dbReference>
<dbReference type="OrthoDB" id="10013407at2759"/>
<dbReference type="PANTHER" id="PTHR12147:SF26">
    <property type="entry name" value="PEPTIDASE M28 DOMAIN-CONTAINING PROTEIN"/>
    <property type="match status" value="1"/>
</dbReference>
<dbReference type="Gene3D" id="3.40.630.10">
    <property type="entry name" value="Zn peptidases"/>
    <property type="match status" value="1"/>
</dbReference>
<reference evidence="4" key="1">
    <citation type="submission" date="2013-04" db="EMBL/GenBank/DDBJ databases">
        <title>The Genome Sequence of Fonticula alba ATCC 38817.</title>
        <authorList>
            <consortium name="The Broad Institute Genomics Platform"/>
            <person name="Russ C."/>
            <person name="Cuomo C."/>
            <person name="Burger G."/>
            <person name="Gray M.W."/>
            <person name="Holland P.W.H."/>
            <person name="King N."/>
            <person name="Lang F.B.F."/>
            <person name="Roger A.J."/>
            <person name="Ruiz-Trillo I."/>
            <person name="Brown M."/>
            <person name="Walker B."/>
            <person name="Young S."/>
            <person name="Zeng Q."/>
            <person name="Gargeya S."/>
            <person name="Fitzgerald M."/>
            <person name="Haas B."/>
            <person name="Abouelleil A."/>
            <person name="Allen A.W."/>
            <person name="Alvarado L."/>
            <person name="Arachchi H.M."/>
            <person name="Berlin A.M."/>
            <person name="Chapman S.B."/>
            <person name="Gainer-Dewar J."/>
            <person name="Goldberg J."/>
            <person name="Griggs A."/>
            <person name="Gujja S."/>
            <person name="Hansen M."/>
            <person name="Howarth C."/>
            <person name="Imamovic A."/>
            <person name="Ireland A."/>
            <person name="Larimer J."/>
            <person name="McCowan C."/>
            <person name="Murphy C."/>
            <person name="Pearson M."/>
            <person name="Poon T.W."/>
            <person name="Priest M."/>
            <person name="Roberts A."/>
            <person name="Saif S."/>
            <person name="Shea T."/>
            <person name="Sisk P."/>
            <person name="Sykes S."/>
            <person name="Wortman J."/>
            <person name="Nusbaum C."/>
            <person name="Birren B."/>
        </authorList>
    </citation>
    <scope>NUCLEOTIDE SEQUENCE [LARGE SCALE GENOMIC DNA]</scope>
    <source>
        <strain evidence="4">ATCC 38817</strain>
    </source>
</reference>
<dbReference type="PANTHER" id="PTHR12147">
    <property type="entry name" value="METALLOPEPTIDASE M28 FAMILY MEMBER"/>
    <property type="match status" value="1"/>
</dbReference>
<dbReference type="GO" id="GO:0008235">
    <property type="term" value="F:metalloexopeptidase activity"/>
    <property type="evidence" value="ECO:0007669"/>
    <property type="project" value="InterPro"/>
</dbReference>
<dbReference type="GeneID" id="20527815"/>
<sequence>MSKGYHRMSRRIQGTDGELSSLVNAGIDARATLEDGSVLVFSDLDGPNDDLTTFTRSLGRLAPGTRVLRDLGHLGDDENIIILEKGHDAEDMPRLVNTLRSEYPTAFRPIFADDEQRYIITSYQSSDVLDRFLEQGLSHESLVVPTQPIHPQRSSNLKRFAHLFDRAPNPRIARLLDRVTQEDLHYFATMLSGEHPQSTQHTRHSKSADSLFAGDFVQQHFENNGFDTWREKFMPNYCSNVIGDYRNATMYPDQYVIISGHLDDREANINDPAARAPGANDDGSGSAAMMTIAKVLGEADVSFRRALRLVTWCGEEQGLYGSKFHANNAVADGMDIFAMIQGDMLAVIEPNAKPAIGLVTRYTDPVLTSLVRDIVGRYLPDAQIFNQTACCSDHQPFFEVGYPSAGFVEPIGYVGDPHYHKVTDLVERPDYSIEQLQLITRAILACLLELAELA</sequence>
<dbReference type="EMBL" id="KB932204">
    <property type="protein sequence ID" value="KCV70739.1"/>
    <property type="molecule type" value="Genomic_DNA"/>
</dbReference>
<feature type="domain" description="Peptidase M28" evidence="3">
    <location>
        <begin position="240"/>
        <end position="432"/>
    </location>
</feature>
<evidence type="ECO:0000313" key="4">
    <source>
        <dbReference type="EMBL" id="KCV70739.1"/>
    </source>
</evidence>
<dbReference type="RefSeq" id="XP_009495255.1">
    <property type="nucleotide sequence ID" value="XM_009496980.1"/>
</dbReference>
<accession>A0A058Z8V2</accession>
<comment type="similarity">
    <text evidence="2">Belongs to the peptidase M28 family. M28B subfamily.</text>
</comment>
<gene>
    <name evidence="4" type="ORF">H696_03090</name>
</gene>
<dbReference type="OMA" id="FWKSTIL"/>
<dbReference type="eggNOG" id="KOG2195">
    <property type="taxonomic scope" value="Eukaryota"/>
</dbReference>
<evidence type="ECO:0000256" key="1">
    <source>
        <dbReference type="ARBA" id="ARBA00001947"/>
    </source>
</evidence>
<dbReference type="GO" id="GO:0006508">
    <property type="term" value="P:proteolysis"/>
    <property type="evidence" value="ECO:0007669"/>
    <property type="project" value="InterPro"/>
</dbReference>
<organism evidence="4">
    <name type="scientific">Fonticula alba</name>
    <name type="common">Slime mold</name>
    <dbReference type="NCBI Taxonomy" id="691883"/>
    <lineage>
        <taxon>Eukaryota</taxon>
        <taxon>Rotosphaerida</taxon>
        <taxon>Fonticulaceae</taxon>
        <taxon>Fonticula</taxon>
    </lineage>
</organism>
<dbReference type="Proteomes" id="UP000030693">
    <property type="component" value="Unassembled WGS sequence"/>
</dbReference>
<dbReference type="Pfam" id="PF04389">
    <property type="entry name" value="Peptidase_M28"/>
    <property type="match status" value="1"/>
</dbReference>
<evidence type="ECO:0000313" key="5">
    <source>
        <dbReference type="Proteomes" id="UP000030693"/>
    </source>
</evidence>
<proteinExistence type="inferred from homology"/>
<name>A0A058Z8V2_FONAL</name>
<keyword evidence="5" id="KW-1185">Reference proteome</keyword>
<comment type="cofactor">
    <cofactor evidence="1">
        <name>Zn(2+)</name>
        <dbReference type="ChEBI" id="CHEBI:29105"/>
    </cofactor>
</comment>
<dbReference type="STRING" id="691883.A0A058Z8V2"/>
<dbReference type="AlphaFoldDB" id="A0A058Z8V2"/>
<protein>
    <recommendedName>
        <fullName evidence="3">Peptidase M28 domain-containing protein</fullName>
    </recommendedName>
</protein>